<gene>
    <name evidence="2" type="ORF">LZC94_20925</name>
</gene>
<dbReference type="InterPro" id="IPR007791">
    <property type="entry name" value="DjlA_N"/>
</dbReference>
<accession>A0ABZ2MAZ9</accession>
<protein>
    <submittedName>
        <fullName evidence="2">Tellurite resistance TerB family protein</fullName>
    </submittedName>
</protein>
<evidence type="ECO:0000313" key="2">
    <source>
        <dbReference type="EMBL" id="WXB19676.1"/>
    </source>
</evidence>
<name>A0ABZ2MAZ9_9BACT</name>
<organism evidence="2 3">
    <name type="scientific">Pendulispora albinea</name>
    <dbReference type="NCBI Taxonomy" id="2741071"/>
    <lineage>
        <taxon>Bacteria</taxon>
        <taxon>Pseudomonadati</taxon>
        <taxon>Myxococcota</taxon>
        <taxon>Myxococcia</taxon>
        <taxon>Myxococcales</taxon>
        <taxon>Sorangiineae</taxon>
        <taxon>Pendulisporaceae</taxon>
        <taxon>Pendulispora</taxon>
    </lineage>
</organism>
<dbReference type="Proteomes" id="UP001370348">
    <property type="component" value="Chromosome"/>
</dbReference>
<feature type="domain" description="Co-chaperone DjlA N-terminal" evidence="1">
    <location>
        <begin position="26"/>
        <end position="133"/>
    </location>
</feature>
<dbReference type="SUPFAM" id="SSF158682">
    <property type="entry name" value="TerB-like"/>
    <property type="match status" value="1"/>
</dbReference>
<evidence type="ECO:0000313" key="3">
    <source>
        <dbReference type="Proteomes" id="UP001370348"/>
    </source>
</evidence>
<dbReference type="CDD" id="cd07176">
    <property type="entry name" value="terB"/>
    <property type="match status" value="1"/>
</dbReference>
<dbReference type="Gene3D" id="1.10.3680.10">
    <property type="entry name" value="TerB-like"/>
    <property type="match status" value="1"/>
</dbReference>
<dbReference type="Pfam" id="PF05099">
    <property type="entry name" value="TerB"/>
    <property type="match status" value="1"/>
</dbReference>
<proteinExistence type="predicted"/>
<keyword evidence="3" id="KW-1185">Reference proteome</keyword>
<dbReference type="RefSeq" id="WP_394829282.1">
    <property type="nucleotide sequence ID" value="NZ_CP089984.1"/>
</dbReference>
<reference evidence="2 3" key="1">
    <citation type="submission" date="2021-12" db="EMBL/GenBank/DDBJ databases">
        <title>Discovery of the Pendulisporaceae a myxobacterial family with distinct sporulation behavior and unique specialized metabolism.</title>
        <authorList>
            <person name="Garcia R."/>
            <person name="Popoff A."/>
            <person name="Bader C.D."/>
            <person name="Loehr J."/>
            <person name="Walesch S."/>
            <person name="Walt C."/>
            <person name="Boldt J."/>
            <person name="Bunk B."/>
            <person name="Haeckl F.J.F.P.J."/>
            <person name="Gunesch A.P."/>
            <person name="Birkelbach J."/>
            <person name="Nuebel U."/>
            <person name="Pietschmann T."/>
            <person name="Bach T."/>
            <person name="Mueller R."/>
        </authorList>
    </citation>
    <scope>NUCLEOTIDE SEQUENCE [LARGE SCALE GENOMIC DNA]</scope>
    <source>
        <strain evidence="2 3">MSr11954</strain>
    </source>
</reference>
<evidence type="ECO:0000259" key="1">
    <source>
        <dbReference type="Pfam" id="PF05099"/>
    </source>
</evidence>
<dbReference type="EMBL" id="CP089984">
    <property type="protein sequence ID" value="WXB19676.1"/>
    <property type="molecule type" value="Genomic_DNA"/>
</dbReference>
<sequence>MGLFSKILGTQPQKKASDDVLLLHGMLLMAGADGVLEGSERATLEAFLTTLPEFRDADFEEQLQQANKVAQKFSTLKESVRALGDISSESVRKKCFILAADIALASGDIDEREEELLETMQRILGIDDALAQQAIQVLALKYAV</sequence>
<dbReference type="InterPro" id="IPR029024">
    <property type="entry name" value="TerB-like"/>
</dbReference>